<evidence type="ECO:0000256" key="4">
    <source>
        <dbReference type="ARBA" id="ARBA00023027"/>
    </source>
</evidence>
<keyword evidence="1 6" id="KW-0285">Flavoprotein</keyword>
<evidence type="ECO:0000256" key="3">
    <source>
        <dbReference type="ARBA" id="ARBA00023002"/>
    </source>
</evidence>
<dbReference type="InterPro" id="IPR023048">
    <property type="entry name" value="NADH:quinone_OxRdtase_FMN_depd"/>
</dbReference>
<comment type="function">
    <text evidence="6">Also exhibits azoreductase activity. Catalyzes the reductive cleavage of the azo bond in aromatic azo compounds to the corresponding amines.</text>
</comment>
<dbReference type="EMBL" id="PZZL01000001">
    <property type="protein sequence ID" value="PTM61830.1"/>
    <property type="molecule type" value="Genomic_DNA"/>
</dbReference>
<dbReference type="InterPro" id="IPR029039">
    <property type="entry name" value="Flavoprotein-like_sf"/>
</dbReference>
<organism evidence="8 9">
    <name type="scientific">Phreatobacter oligotrophus</name>
    <dbReference type="NCBI Taxonomy" id="1122261"/>
    <lineage>
        <taxon>Bacteria</taxon>
        <taxon>Pseudomonadati</taxon>
        <taxon>Pseudomonadota</taxon>
        <taxon>Alphaproteobacteria</taxon>
        <taxon>Hyphomicrobiales</taxon>
        <taxon>Phreatobacteraceae</taxon>
        <taxon>Phreatobacter</taxon>
    </lineage>
</organism>
<keyword evidence="3 6" id="KW-0560">Oxidoreductase</keyword>
<keyword evidence="2 6" id="KW-0288">FMN</keyword>
<dbReference type="PANTHER" id="PTHR43741">
    <property type="entry name" value="FMN-DEPENDENT NADH-AZOREDUCTASE 1"/>
    <property type="match status" value="1"/>
</dbReference>
<keyword evidence="4 6" id="KW-0520">NAD</keyword>
<evidence type="ECO:0000259" key="7">
    <source>
        <dbReference type="Pfam" id="PF02525"/>
    </source>
</evidence>
<dbReference type="SUPFAM" id="SSF52218">
    <property type="entry name" value="Flavoproteins"/>
    <property type="match status" value="1"/>
</dbReference>
<feature type="domain" description="Flavodoxin-like fold" evidence="7">
    <location>
        <begin position="3"/>
        <end position="203"/>
    </location>
</feature>
<evidence type="ECO:0000313" key="9">
    <source>
        <dbReference type="Proteomes" id="UP000241808"/>
    </source>
</evidence>
<keyword evidence="9" id="KW-1185">Reference proteome</keyword>
<evidence type="ECO:0000256" key="1">
    <source>
        <dbReference type="ARBA" id="ARBA00022630"/>
    </source>
</evidence>
<reference evidence="8 9" key="1">
    <citation type="submission" date="2018-04" db="EMBL/GenBank/DDBJ databases">
        <title>Genomic Encyclopedia of Archaeal and Bacterial Type Strains, Phase II (KMG-II): from individual species to whole genera.</title>
        <authorList>
            <person name="Goeker M."/>
        </authorList>
    </citation>
    <scope>NUCLEOTIDE SEQUENCE [LARGE SCALE GENOMIC DNA]</scope>
    <source>
        <strain evidence="8 9">DSM 25521</strain>
    </source>
</reference>
<dbReference type="EC" id="1.7.1.17" evidence="6"/>
<comment type="catalytic activity">
    <reaction evidence="5">
        <text>N,N-dimethyl-1,4-phenylenediamine + anthranilate + 2 NAD(+) = 2-(4-dimethylaminophenyl)diazenylbenzoate + 2 NADH + 2 H(+)</text>
        <dbReference type="Rhea" id="RHEA:55872"/>
        <dbReference type="ChEBI" id="CHEBI:15378"/>
        <dbReference type="ChEBI" id="CHEBI:15783"/>
        <dbReference type="ChEBI" id="CHEBI:16567"/>
        <dbReference type="ChEBI" id="CHEBI:57540"/>
        <dbReference type="ChEBI" id="CHEBI:57945"/>
        <dbReference type="ChEBI" id="CHEBI:71579"/>
        <dbReference type="EC" id="1.7.1.17"/>
    </reaction>
    <physiologicalReaction direction="right-to-left" evidence="5">
        <dbReference type="Rhea" id="RHEA:55874"/>
    </physiologicalReaction>
</comment>
<dbReference type="GO" id="GO:0010181">
    <property type="term" value="F:FMN binding"/>
    <property type="evidence" value="ECO:0007669"/>
    <property type="project" value="UniProtKB-UniRule"/>
</dbReference>
<feature type="binding site" evidence="6">
    <location>
        <begin position="98"/>
        <end position="101"/>
    </location>
    <ligand>
        <name>FMN</name>
        <dbReference type="ChEBI" id="CHEBI:58210"/>
    </ligand>
</feature>
<comment type="caution">
    <text evidence="6">Lacks conserved residue(s) required for the propagation of feature annotation.</text>
</comment>
<dbReference type="RefSeq" id="WP_108174274.1">
    <property type="nucleotide sequence ID" value="NZ_PZZL01000001.1"/>
</dbReference>
<proteinExistence type="inferred from homology"/>
<dbReference type="GO" id="GO:0016652">
    <property type="term" value="F:oxidoreductase activity, acting on NAD(P)H as acceptor"/>
    <property type="evidence" value="ECO:0007669"/>
    <property type="project" value="UniProtKB-UniRule"/>
</dbReference>
<dbReference type="PANTHER" id="PTHR43741:SF4">
    <property type="entry name" value="FMN-DEPENDENT NADH:QUINONE OXIDOREDUCTASE"/>
    <property type="match status" value="1"/>
</dbReference>
<accession>A0A2T4ZIM1</accession>
<comment type="catalytic activity">
    <reaction evidence="6">
        <text>2 a quinone + NADH + H(+) = 2 a 1,4-benzosemiquinone + NAD(+)</text>
        <dbReference type="Rhea" id="RHEA:65952"/>
        <dbReference type="ChEBI" id="CHEBI:15378"/>
        <dbReference type="ChEBI" id="CHEBI:57540"/>
        <dbReference type="ChEBI" id="CHEBI:57945"/>
        <dbReference type="ChEBI" id="CHEBI:132124"/>
        <dbReference type="ChEBI" id="CHEBI:134225"/>
    </reaction>
</comment>
<evidence type="ECO:0000256" key="2">
    <source>
        <dbReference type="ARBA" id="ARBA00022643"/>
    </source>
</evidence>
<comment type="function">
    <text evidence="6">Quinone reductase that provides resistance to thiol-specific stress caused by electrophilic quinones.</text>
</comment>
<dbReference type="Pfam" id="PF02525">
    <property type="entry name" value="Flavodoxin_2"/>
    <property type="match status" value="1"/>
</dbReference>
<comment type="caution">
    <text evidence="8">The sequence shown here is derived from an EMBL/GenBank/DDBJ whole genome shotgun (WGS) entry which is preliminary data.</text>
</comment>
<comment type="cofactor">
    <cofactor evidence="6">
        <name>FMN</name>
        <dbReference type="ChEBI" id="CHEBI:58210"/>
    </cofactor>
    <text evidence="6">Binds 1 FMN per subunit.</text>
</comment>
<dbReference type="Proteomes" id="UP000241808">
    <property type="component" value="Unassembled WGS sequence"/>
</dbReference>
<dbReference type="EC" id="1.6.5.-" evidence="6"/>
<dbReference type="GO" id="GO:0016655">
    <property type="term" value="F:oxidoreductase activity, acting on NAD(P)H, quinone or similar compound as acceptor"/>
    <property type="evidence" value="ECO:0007669"/>
    <property type="project" value="InterPro"/>
</dbReference>
<dbReference type="AlphaFoldDB" id="A0A2T4ZIM1"/>
<comment type="subunit">
    <text evidence="6">Homodimer.</text>
</comment>
<protein>
    <recommendedName>
        <fullName evidence="6">FMN dependent NADH:quinone oxidoreductase</fullName>
        <ecNumber evidence="6">1.6.5.-</ecNumber>
    </recommendedName>
    <alternativeName>
        <fullName evidence="6">Azo-dye reductase</fullName>
    </alternativeName>
    <alternativeName>
        <fullName evidence="6">FMN-dependent NADH-azo compound oxidoreductase</fullName>
    </alternativeName>
    <alternativeName>
        <fullName evidence="6">FMN-dependent NADH-azoreductase</fullName>
        <ecNumber evidence="6">1.7.1.17</ecNumber>
    </alternativeName>
</protein>
<feature type="binding site" evidence="6">
    <location>
        <begin position="16"/>
        <end position="18"/>
    </location>
    <ligand>
        <name>FMN</name>
        <dbReference type="ChEBI" id="CHEBI:58210"/>
    </ligand>
</feature>
<feature type="binding site" evidence="6">
    <location>
        <position position="10"/>
    </location>
    <ligand>
        <name>FMN</name>
        <dbReference type="ChEBI" id="CHEBI:58210"/>
    </ligand>
</feature>
<evidence type="ECO:0000256" key="5">
    <source>
        <dbReference type="ARBA" id="ARBA00048542"/>
    </source>
</evidence>
<dbReference type="Gene3D" id="3.40.50.360">
    <property type="match status" value="1"/>
</dbReference>
<dbReference type="GO" id="GO:0009055">
    <property type="term" value="F:electron transfer activity"/>
    <property type="evidence" value="ECO:0007669"/>
    <property type="project" value="UniProtKB-UniRule"/>
</dbReference>
<evidence type="ECO:0000256" key="6">
    <source>
        <dbReference type="HAMAP-Rule" id="MF_01216"/>
    </source>
</evidence>
<dbReference type="OrthoDB" id="9787136at2"/>
<sequence>MAKVLFIEASPRKGRSYSTQAAEHFLAAYKAAHPGDTVETLDLWAADLPAFDGATLDAKYAVMGGKDFTAEQAQAWAKIVAAADHFKAADKIVIATPMWNFGVPYVLKHYIDVIAQPGQTFGWSPDQGYFGLVKGKPALVITASMGAYGPGTGAEAIDFQKPYVEWMLKFFGFETIHSLQVINTGMPDTAEASLSEVKAKAEALAKTF</sequence>
<comment type="similarity">
    <text evidence="6">Belongs to the azoreductase type 1 family.</text>
</comment>
<name>A0A2T4ZIM1_9HYPH</name>
<dbReference type="HAMAP" id="MF_01216">
    <property type="entry name" value="Azoreductase_type1"/>
    <property type="match status" value="1"/>
</dbReference>
<evidence type="ECO:0000313" key="8">
    <source>
        <dbReference type="EMBL" id="PTM61830.1"/>
    </source>
</evidence>
<dbReference type="InterPro" id="IPR003680">
    <property type="entry name" value="Flavodoxin_fold"/>
</dbReference>
<dbReference type="InterPro" id="IPR050104">
    <property type="entry name" value="FMN-dep_NADH:Q_OxRdtase_AzoR1"/>
</dbReference>
<gene>
    <name evidence="6" type="primary">azoR</name>
    <name evidence="8" type="ORF">C8P69_101501</name>
</gene>